<keyword evidence="2" id="KW-0326">Glycosidase</keyword>
<evidence type="ECO:0000259" key="4">
    <source>
        <dbReference type="Pfam" id="PF13802"/>
    </source>
</evidence>
<sequence>MGRKVEVSYNPQLGYLQTIFHHNFDFLTGIKSYTERTDGVEFVVDTYKENTVKVFIQCVGETAFRFRMYTPGNEQPFDNSIYQLEGQNGVNITENEEFISISKGKIEARVRKYPWEVSYYLDGKLKTKEQIKDSNVDNMCKNLPVGFTYDENKEIIGVNETMYLYADEEFYGFGEKFTNFGKRGQTINCWQTDALSTNTEKSYKNHPFFMSSRGYAILLNTYTRSKFEMGSFSNVAYNMSVEDKVLDYVIWMGNDYKALLKSYINQTGKIPMIPKWALGLWMSKCSYQTQDEIYEVVKISKERDIKIDVIHIDGWQKQGDAGAWVWDYERFPNPEEMIYKLKKEGIHLCLWIFPYIDENSKYFKEAEEKGFLVKNTKGVTSRFYSTATSTSKVGCFDFTNPHFLEWYKPKVRSVVSMGIGAVKTDFSEAVPEDAVYFDGSTGIQGHNKLTFLYAKTIYDVMAEVKIPLGELPMLWGRSGYAGSHTIPAAWAGDSSTHLNNHACILRGGLSASMSGIPFWGFDMGGFYNTDHEGYECVPTDEEYIRSCQFGFFNSLSRCHGKTPREPWNFGEKAEKIFKEFNDIRHLLLPYLYSTTYKTHLSDIPVIRPVVMEYPEDRSARNVELEYFLGDSLLVVPVFDQNEDEIDVYLPNGQWIDLFTHERIKGSRWVKRKIEVDKIPVFIRQNKMIPMLTKIPENIEEKYENLDVILFCEDEIRDTYIDDGNVQNLKAKIEEGTLFINTDMNASYFTVYAEKCLDNAVVNGQNWEIKKEKEGYYKIALEK</sequence>
<dbReference type="PANTHER" id="PTHR43863">
    <property type="entry name" value="HYDROLASE, PUTATIVE (AFU_ORTHOLOGUE AFUA_1G03140)-RELATED"/>
    <property type="match status" value="1"/>
</dbReference>
<dbReference type="Pfam" id="PF01055">
    <property type="entry name" value="Glyco_hydro_31_2nd"/>
    <property type="match status" value="1"/>
</dbReference>
<dbReference type="GO" id="GO:0030246">
    <property type="term" value="F:carbohydrate binding"/>
    <property type="evidence" value="ECO:0007669"/>
    <property type="project" value="InterPro"/>
</dbReference>
<comment type="similarity">
    <text evidence="1 2">Belongs to the glycosyl hydrolase 31 family.</text>
</comment>
<dbReference type="SUPFAM" id="SSF51011">
    <property type="entry name" value="Glycosyl hydrolase domain"/>
    <property type="match status" value="1"/>
</dbReference>
<dbReference type="InterPro" id="IPR025887">
    <property type="entry name" value="Glyco_hydro_31_N_dom"/>
</dbReference>
<evidence type="ECO:0000313" key="6">
    <source>
        <dbReference type="EMBL" id="ESL02191.1"/>
    </source>
</evidence>
<dbReference type="EMBL" id="ACIL03000016">
    <property type="protein sequence ID" value="ESL02191.1"/>
    <property type="molecule type" value="Genomic_DNA"/>
</dbReference>
<dbReference type="Gene3D" id="3.20.20.80">
    <property type="entry name" value="Glycosidases"/>
    <property type="match status" value="1"/>
</dbReference>
<evidence type="ECO:0000256" key="2">
    <source>
        <dbReference type="RuleBase" id="RU361185"/>
    </source>
</evidence>
<evidence type="ECO:0000313" key="7">
    <source>
        <dbReference type="Proteomes" id="UP000018227"/>
    </source>
</evidence>
<dbReference type="Proteomes" id="UP000018227">
    <property type="component" value="Unassembled WGS sequence"/>
</dbReference>
<feature type="domain" description="Glycoside hydrolase family 31 N-terminal" evidence="4">
    <location>
        <begin position="55"/>
        <end position="228"/>
    </location>
</feature>
<protein>
    <submittedName>
        <fullName evidence="6">Glycosyl hydrolase, family 31</fullName>
    </submittedName>
</protein>
<dbReference type="SUPFAM" id="SSF51445">
    <property type="entry name" value="(Trans)glycosidases"/>
    <property type="match status" value="1"/>
</dbReference>
<dbReference type="RefSeq" id="WP_023355185.1">
    <property type="nucleotide sequence ID" value="NZ_KI535369.1"/>
</dbReference>
<feature type="domain" description="Glycosyl hydrolase family 31 C-terminal" evidence="5">
    <location>
        <begin position="603"/>
        <end position="688"/>
    </location>
</feature>
<dbReference type="Gene3D" id="2.60.40.1180">
    <property type="entry name" value="Golgi alpha-mannosidase II"/>
    <property type="match status" value="1"/>
</dbReference>
<dbReference type="PANTHER" id="PTHR43863:SF2">
    <property type="entry name" value="MALTASE-GLUCOAMYLASE"/>
    <property type="match status" value="1"/>
</dbReference>
<dbReference type="HOGENOM" id="CLU_000631_10_2_9"/>
<dbReference type="CDD" id="cd14752">
    <property type="entry name" value="GH31_N"/>
    <property type="match status" value="1"/>
</dbReference>
<accession>V2Y3C3</accession>
<dbReference type="InterPro" id="IPR051816">
    <property type="entry name" value="Glycosyl_Hydrolase_31"/>
</dbReference>
<comment type="caution">
    <text evidence="6">The sequence shown here is derived from an EMBL/GenBank/DDBJ whole genome shotgun (WGS) entry which is preliminary data.</text>
</comment>
<dbReference type="GO" id="GO:0005975">
    <property type="term" value="P:carbohydrate metabolic process"/>
    <property type="evidence" value="ECO:0007669"/>
    <property type="project" value="InterPro"/>
</dbReference>
<dbReference type="Pfam" id="PF13802">
    <property type="entry name" value="Gal_mutarotas_2"/>
    <property type="match status" value="1"/>
</dbReference>
<proteinExistence type="inferred from homology"/>
<dbReference type="Gene3D" id="2.60.40.1760">
    <property type="entry name" value="glycosyl hydrolase (family 31)"/>
    <property type="match status" value="1"/>
</dbReference>
<dbReference type="InterPro" id="IPR000322">
    <property type="entry name" value="Glyco_hydro_31_TIM"/>
</dbReference>
<feature type="domain" description="Glycoside hydrolase family 31 TIM barrel" evidence="3">
    <location>
        <begin position="271"/>
        <end position="593"/>
    </location>
</feature>
<evidence type="ECO:0000259" key="3">
    <source>
        <dbReference type="Pfam" id="PF01055"/>
    </source>
</evidence>
<dbReference type="eggNOG" id="COG1501">
    <property type="taxonomic scope" value="Bacteria"/>
</dbReference>
<keyword evidence="7" id="KW-1185">Reference proteome</keyword>
<evidence type="ECO:0000256" key="1">
    <source>
        <dbReference type="ARBA" id="ARBA00007806"/>
    </source>
</evidence>
<dbReference type="GO" id="GO:0004553">
    <property type="term" value="F:hydrolase activity, hydrolyzing O-glycosyl compounds"/>
    <property type="evidence" value="ECO:0007669"/>
    <property type="project" value="InterPro"/>
</dbReference>
<evidence type="ECO:0000259" key="5">
    <source>
        <dbReference type="Pfam" id="PF21365"/>
    </source>
</evidence>
<dbReference type="CDD" id="cd06593">
    <property type="entry name" value="GH31_xylosidase_YicI"/>
    <property type="match status" value="1"/>
</dbReference>
<dbReference type="AlphaFoldDB" id="V2Y3C3"/>
<dbReference type="InterPro" id="IPR011013">
    <property type="entry name" value="Gal_mutarotase_sf_dom"/>
</dbReference>
<dbReference type="SUPFAM" id="SSF74650">
    <property type="entry name" value="Galactose mutarotase-like"/>
    <property type="match status" value="1"/>
</dbReference>
<keyword evidence="2 6" id="KW-0378">Hydrolase</keyword>
<dbReference type="InterPro" id="IPR017853">
    <property type="entry name" value="GH"/>
</dbReference>
<dbReference type="OrthoDB" id="176168at2"/>
<organism evidence="6 7">
    <name type="scientific">Catonella morbi ATCC 51271</name>
    <dbReference type="NCBI Taxonomy" id="592026"/>
    <lineage>
        <taxon>Bacteria</taxon>
        <taxon>Bacillati</taxon>
        <taxon>Bacillota</taxon>
        <taxon>Clostridia</taxon>
        <taxon>Lachnospirales</taxon>
        <taxon>Lachnospiraceae</taxon>
        <taxon>Catonella</taxon>
    </lineage>
</organism>
<dbReference type="STRING" id="592026.GCWU0000282_002325"/>
<dbReference type="InterPro" id="IPR013780">
    <property type="entry name" value="Glyco_hydro_b"/>
</dbReference>
<reference evidence="6 7" key="1">
    <citation type="submission" date="2013-06" db="EMBL/GenBank/DDBJ databases">
        <authorList>
            <person name="Weinstock G."/>
            <person name="Sodergren E."/>
            <person name="Clifton S."/>
            <person name="Fulton L."/>
            <person name="Fulton B."/>
            <person name="Courtney L."/>
            <person name="Fronick C."/>
            <person name="Harrison M."/>
            <person name="Strong C."/>
            <person name="Farmer C."/>
            <person name="Delahaunty K."/>
            <person name="Markovic C."/>
            <person name="Hall O."/>
            <person name="Minx P."/>
            <person name="Tomlinson C."/>
            <person name="Mitreva M."/>
            <person name="Nelson J."/>
            <person name="Hou S."/>
            <person name="Wollam A."/>
            <person name="Pepin K.H."/>
            <person name="Johnson M."/>
            <person name="Bhonagiri V."/>
            <person name="Nash W.E."/>
            <person name="Warren W."/>
            <person name="Chinwalla A."/>
            <person name="Mardis E.R."/>
            <person name="Wilson R.K."/>
        </authorList>
    </citation>
    <scope>NUCLEOTIDE SEQUENCE [LARGE SCALE GENOMIC DNA]</scope>
    <source>
        <strain evidence="6 7">ATCC 51271</strain>
    </source>
</reference>
<gene>
    <name evidence="6" type="ORF">GCWU0000282_002325</name>
</gene>
<name>V2Y3C3_9FIRM</name>
<dbReference type="Pfam" id="PF21365">
    <property type="entry name" value="Glyco_hydro_31_3rd"/>
    <property type="match status" value="1"/>
</dbReference>
<dbReference type="InterPro" id="IPR048395">
    <property type="entry name" value="Glyco_hydro_31_C"/>
</dbReference>